<dbReference type="GO" id="GO:0030414">
    <property type="term" value="F:peptidase inhibitor activity"/>
    <property type="evidence" value="ECO:0007669"/>
    <property type="project" value="InterPro"/>
</dbReference>
<keyword evidence="3 5" id="KW-1015">Disulfide bond</keyword>
<evidence type="ECO:0000256" key="4">
    <source>
        <dbReference type="ARBA" id="ARBA00023180"/>
    </source>
</evidence>
<dbReference type="PANTHER" id="PTHR19325:SF555">
    <property type="entry name" value="HIG-ANCHORING SCAFFOLD PROTEIN, ISOFORM G"/>
    <property type="match status" value="1"/>
</dbReference>
<feature type="domain" description="Sushi" evidence="8">
    <location>
        <begin position="156"/>
        <end position="221"/>
    </location>
</feature>
<feature type="domain" description="Sushi" evidence="8">
    <location>
        <begin position="528"/>
        <end position="585"/>
    </location>
</feature>
<sequence length="1449" mass="160441">MLRIVILMAVILHVLCARDEIDVGDGRKFGYGFTYVRGGTGGLLARGRNGSDAISALHWQADSPTGGDEADDEDENDQDDVIIRPWDDGGLNRLSFQPYIPERKSFKNPRNVPSDSCPRDEDLAQAQGRTCLRKCLADEDCRSPRKKCLCDGICGLSCIKPDRECHDELGNPDKGSVILTGRLFGDRAIYTCEERYRLVGVEFRLCQADGSWSATEPSCHKTVQTSGYCDEPPVVANARHNAPQEQNSFAPDTELQYQCYLGYNTLGFARARCLQYNQTVKWFGPDFKCEARSCGEPTDITNGRHEGECYAFGCRVTYYCTAGFDLVGRANRYCQADGTWTPGELPICVPVQCPIPSDPDLGKAIFSSTSYNSIVSYECLYGNSLVGQPTRRCGPDKRWMGEEPFCREINCGSPGHIPNGWIENLHLGTSLGTSIIYRCNKNMKRIGASSATCEKSGRWSYNPPQCLSSCVVPMVERGVVRNVSVGSMIPHGENLTLECIDLYEPAHGLATFTCNNGTWNVIPRCEPARCKSLPKRPRHGMVIAPRMEHGSRALYKCKDGFQLGGSNVTECNYGNWSGLPPACQEIYCPFPGYIANGKVMLMGNMGYYDYRPYVKKVTNNRQIMYECDRGYKLDDDGPPGATCVAGRWSPKQLPRCVAEQHSRGRWARSIKSGRTPVAIRPGGKKSSGKSTRRKQGSRRNDPDYDDNQQPHESRDTCLPIATESHTSIQVVTPGKNASDMFSTGVVLSITCAEGYRLNVGNRTVRCKRGVWKPERPSCLLIPCTIPDIENAAFQLNDSTIVPANSEIPHNETALFGCNPGYVVQGPEVYRCWFGDFINTRGQTSECVPGPCELPRITYGDYTAGYRAGLTVANGSTVDYVCFEPNYVKINAGPIQCRLGELIPDFPICRTRSDRFGVDDFGRIAWQEFKGGGDITEGGVMVLMDRNKRNCSEPHRVHGSLVFRDGEPKDNEKSRFPHGSQVTFQCISGANRDRTTWQIVCSDGSWNGRPLNCDGEILIEGLGQPSNKSCIFRNNEPNLMTFYEDQQITEDVVEFPPGTELISRCFDIGKFAFTGSVRRRCSRGDWTGMKPACFGLSQENDYALEKPPTILFRHQLGPIAQSNDGRLIVYPGTIVHMECLWIRRFGTPKWEVSHQYRKYPEGWTEEEGRDRTLEYRLSIFHAQKDDSGTFTCTTPTRHQHSVEIIVHPVHCPAIVERKGLVASTRNTKMGVKVHFSCHNSNSLIGAPELTCLPSGSWSSPTPFCESVLCPDITNITNDRILRVSIVSREVGGRALFSCPPGFTIRGAGTESVCQSSGEWAQPLPRCEEVVCEPPTSPENGYIQGGSTYKAGEVVQFHCHRGFMVEGQPIAVCQDNGKWSGTFPKCLPACPYPGTTIGGTISMVKFYYPIGETVTFDCSTGLVLQGSPNLHCQKGGKWSSAVPTCVPAQNN</sequence>
<dbReference type="GO" id="GO:0005576">
    <property type="term" value="C:extracellular region"/>
    <property type="evidence" value="ECO:0007669"/>
    <property type="project" value="InterPro"/>
</dbReference>
<dbReference type="PROSITE" id="PS50923">
    <property type="entry name" value="SUSHI"/>
    <property type="match status" value="13"/>
</dbReference>
<feature type="domain" description="Sushi" evidence="8">
    <location>
        <begin position="586"/>
        <end position="658"/>
    </location>
</feature>
<evidence type="ECO:0000259" key="8">
    <source>
        <dbReference type="PROSITE" id="PS50923"/>
    </source>
</evidence>
<dbReference type="SUPFAM" id="SSF57535">
    <property type="entry name" value="Complement control module/SCR domain"/>
    <property type="match status" value="15"/>
</dbReference>
<accession>A0A0N8BTA6</accession>
<dbReference type="EMBL" id="GDIQ01079631">
    <property type="protein sequence ID" value="JAN15106.1"/>
    <property type="molecule type" value="Transcribed_RNA"/>
</dbReference>
<name>A0A0N8BTA6_9CRUS</name>
<feature type="domain" description="Sushi" evidence="8">
    <location>
        <begin position="227"/>
        <end position="291"/>
    </location>
</feature>
<feature type="domain" description="Sushi" evidence="8">
    <location>
        <begin position="1208"/>
        <end position="1265"/>
    </location>
</feature>
<dbReference type="InterPro" id="IPR000436">
    <property type="entry name" value="Sushi_SCR_CCP_dom"/>
</dbReference>
<dbReference type="InterPro" id="IPR008197">
    <property type="entry name" value="WAP_dom"/>
</dbReference>
<dbReference type="CDD" id="cd00033">
    <property type="entry name" value="CCP"/>
    <property type="match status" value="12"/>
</dbReference>
<evidence type="ECO:0000256" key="1">
    <source>
        <dbReference type="ARBA" id="ARBA00022659"/>
    </source>
</evidence>
<keyword evidence="4" id="KW-0325">Glycoprotein</keyword>
<dbReference type="SMART" id="SM00032">
    <property type="entry name" value="CCP"/>
    <property type="match status" value="17"/>
</dbReference>
<organism evidence="10">
    <name type="scientific">Daphnia magna</name>
    <dbReference type="NCBI Taxonomy" id="35525"/>
    <lineage>
        <taxon>Eukaryota</taxon>
        <taxon>Metazoa</taxon>
        <taxon>Ecdysozoa</taxon>
        <taxon>Arthropoda</taxon>
        <taxon>Crustacea</taxon>
        <taxon>Branchiopoda</taxon>
        <taxon>Diplostraca</taxon>
        <taxon>Cladocera</taxon>
        <taxon>Anomopoda</taxon>
        <taxon>Daphniidae</taxon>
        <taxon>Daphnia</taxon>
    </lineage>
</organism>
<feature type="compositionally biased region" description="Acidic residues" evidence="6">
    <location>
        <begin position="68"/>
        <end position="80"/>
    </location>
</feature>
<keyword evidence="1 5" id="KW-0768">Sushi</keyword>
<evidence type="ECO:0000256" key="5">
    <source>
        <dbReference type="PROSITE-ProRule" id="PRU00302"/>
    </source>
</evidence>
<feature type="domain" description="Sushi" evidence="8">
    <location>
        <begin position="409"/>
        <end position="468"/>
    </location>
</feature>
<dbReference type="OrthoDB" id="5804959at2759"/>
<feature type="disulfide bond" evidence="5">
    <location>
        <begin position="985"/>
        <end position="1012"/>
    </location>
</feature>
<comment type="caution">
    <text evidence="5">Lacks conserved residue(s) required for the propagation of feature annotation.</text>
</comment>
<feature type="disulfide bond" evidence="5">
    <location>
        <begin position="1357"/>
        <end position="1384"/>
    </location>
</feature>
<feature type="region of interest" description="Disordered" evidence="6">
    <location>
        <begin position="60"/>
        <end position="89"/>
    </location>
</feature>
<feature type="disulfide bond" evidence="5">
    <location>
        <begin position="751"/>
        <end position="778"/>
    </location>
</feature>
<feature type="disulfide bond" evidence="5">
    <location>
        <begin position="192"/>
        <end position="219"/>
    </location>
</feature>
<keyword evidence="7" id="KW-0732">Signal</keyword>
<feature type="compositionally biased region" description="Basic residues" evidence="6">
    <location>
        <begin position="682"/>
        <end position="697"/>
    </location>
</feature>
<dbReference type="PROSITE" id="PS51390">
    <property type="entry name" value="WAP"/>
    <property type="match status" value="1"/>
</dbReference>
<dbReference type="InterPro" id="IPR035976">
    <property type="entry name" value="Sushi/SCR/CCP_sf"/>
</dbReference>
<dbReference type="EMBL" id="GDIQ01033850">
    <property type="protein sequence ID" value="JAN60887.1"/>
    <property type="molecule type" value="Transcribed_RNA"/>
</dbReference>
<feature type="domain" description="Sushi" evidence="8">
    <location>
        <begin position="292"/>
        <end position="350"/>
    </location>
</feature>
<feature type="disulfide bond" evidence="5">
    <location>
        <begin position="379"/>
        <end position="406"/>
    </location>
</feature>
<feature type="domain" description="Sushi" evidence="8">
    <location>
        <begin position="1387"/>
        <end position="1445"/>
    </location>
</feature>
<feature type="disulfide bond" evidence="5">
    <location>
        <begin position="1416"/>
        <end position="1443"/>
    </location>
</feature>
<feature type="signal peptide" evidence="7">
    <location>
        <begin position="1"/>
        <end position="16"/>
    </location>
</feature>
<feature type="domain" description="Sushi" evidence="8">
    <location>
        <begin position="351"/>
        <end position="408"/>
    </location>
</feature>
<evidence type="ECO:0000256" key="2">
    <source>
        <dbReference type="ARBA" id="ARBA00022737"/>
    </source>
</evidence>
<dbReference type="PANTHER" id="PTHR19325">
    <property type="entry name" value="COMPLEMENT COMPONENT-RELATED SUSHI DOMAIN-CONTAINING"/>
    <property type="match status" value="1"/>
</dbReference>
<evidence type="ECO:0000259" key="9">
    <source>
        <dbReference type="PROSITE" id="PS51390"/>
    </source>
</evidence>
<feature type="disulfide bond" evidence="5">
    <location>
        <begin position="439"/>
        <end position="466"/>
    </location>
</feature>
<evidence type="ECO:0000256" key="3">
    <source>
        <dbReference type="ARBA" id="ARBA00023157"/>
    </source>
</evidence>
<evidence type="ECO:0000256" key="6">
    <source>
        <dbReference type="SAM" id="MobiDB-lite"/>
    </source>
</evidence>
<keyword evidence="2" id="KW-0677">Repeat</keyword>
<protein>
    <submittedName>
        <fullName evidence="10">Sushi, von Willebrand factor type A, EGF and</fullName>
    </submittedName>
</protein>
<feature type="compositionally biased region" description="Basic and acidic residues" evidence="6">
    <location>
        <begin position="698"/>
        <end position="714"/>
    </location>
</feature>
<evidence type="ECO:0000256" key="7">
    <source>
        <dbReference type="SAM" id="SignalP"/>
    </source>
</evidence>
<reference evidence="10" key="1">
    <citation type="submission" date="2015-10" db="EMBL/GenBank/DDBJ databases">
        <title>EvidentialGene: Evidence-directed Construction of Complete mRNA Transcriptomes without Genomes.</title>
        <authorList>
            <person name="Gilbert D.G."/>
        </authorList>
    </citation>
    <scope>NUCLEOTIDE SEQUENCE</scope>
</reference>
<dbReference type="InterPro" id="IPR036179">
    <property type="entry name" value="Ig-like_dom_sf"/>
</dbReference>
<evidence type="ECO:0000313" key="10">
    <source>
        <dbReference type="EMBL" id="JAN50994.1"/>
    </source>
</evidence>
<proteinExistence type="predicted"/>
<dbReference type="Gene3D" id="2.10.70.10">
    <property type="entry name" value="Complement Module, domain 1"/>
    <property type="match status" value="15"/>
</dbReference>
<feature type="chain" id="PRO_5007419776" evidence="7">
    <location>
        <begin position="17"/>
        <end position="1449"/>
    </location>
</feature>
<dbReference type="Pfam" id="PF00084">
    <property type="entry name" value="Sushi"/>
    <property type="match status" value="13"/>
</dbReference>
<feature type="disulfide bond" evidence="5">
    <location>
        <begin position="1236"/>
        <end position="1263"/>
    </location>
</feature>
<dbReference type="SUPFAM" id="SSF48726">
    <property type="entry name" value="Immunoglobulin"/>
    <property type="match status" value="1"/>
</dbReference>
<feature type="domain" description="Sushi" evidence="8">
    <location>
        <begin position="1266"/>
        <end position="1327"/>
    </location>
</feature>
<feature type="domain" description="Sushi" evidence="8">
    <location>
        <begin position="1328"/>
        <end position="1386"/>
    </location>
</feature>
<feature type="region of interest" description="Disordered" evidence="6">
    <location>
        <begin position="659"/>
        <end position="714"/>
    </location>
</feature>
<feature type="domain" description="Sushi" evidence="8">
    <location>
        <begin position="715"/>
        <end position="780"/>
    </location>
</feature>
<feature type="domain" description="Sushi" evidence="8">
    <location>
        <begin position="948"/>
        <end position="1014"/>
    </location>
</feature>
<dbReference type="InterPro" id="IPR050350">
    <property type="entry name" value="Compl-Cell_Adhes-Reg"/>
</dbReference>
<feature type="domain" description="WAP" evidence="9">
    <location>
        <begin position="109"/>
        <end position="162"/>
    </location>
</feature>
<dbReference type="EMBL" id="GDIQ01043743">
    <property type="protein sequence ID" value="JAN50994.1"/>
    <property type="molecule type" value="Transcribed_RNA"/>
</dbReference>